<evidence type="ECO:0000313" key="3">
    <source>
        <dbReference type="Proteomes" id="UP001148299"/>
    </source>
</evidence>
<evidence type="ECO:0000313" key="2">
    <source>
        <dbReference type="EMBL" id="KAJ5361190.1"/>
    </source>
</evidence>
<dbReference type="SUPFAM" id="SSF56112">
    <property type="entry name" value="Protein kinase-like (PK-like)"/>
    <property type="match status" value="1"/>
</dbReference>
<dbReference type="CDD" id="cd05120">
    <property type="entry name" value="APH_ChoK_like"/>
    <property type="match status" value="1"/>
</dbReference>
<accession>A0A9W9RJ52</accession>
<dbReference type="PANTHER" id="PTHR21310">
    <property type="entry name" value="AMINOGLYCOSIDE PHOSPHOTRANSFERASE-RELATED-RELATED"/>
    <property type="match status" value="1"/>
</dbReference>
<sequence>MRYIANNTTIPIPQIHNIDTHDGGTKSISMDYIEGRTLENAWLDMVPSQKIAVAQELHGFILQLRELRRDTNPTRRGSARLKSHTRESMTSSDLVAHFNPHLILKLDSSNPNMPQHGPSGPEDKLVFTHGDLAPRNIMIDEECHVAAVLDWEYAGWYPVWWEFVKAYEFCNDLPGWSAYLSIILPPSHAKEYMSFALATRFAR</sequence>
<evidence type="ECO:0000259" key="1">
    <source>
        <dbReference type="Pfam" id="PF01636"/>
    </source>
</evidence>
<reference evidence="2" key="1">
    <citation type="submission" date="2022-12" db="EMBL/GenBank/DDBJ databases">
        <authorList>
            <person name="Petersen C."/>
        </authorList>
    </citation>
    <scope>NUCLEOTIDE SEQUENCE</scope>
    <source>
        <strain evidence="2">IBT 35675</strain>
    </source>
</reference>
<dbReference type="PANTHER" id="PTHR21310:SF58">
    <property type="entry name" value="AMINOGLYCOSIDE PHOSPHOTRANSFERASE DOMAIN-CONTAINING PROTEIN"/>
    <property type="match status" value="1"/>
</dbReference>
<dbReference type="Pfam" id="PF01636">
    <property type="entry name" value="APH"/>
    <property type="match status" value="1"/>
</dbReference>
<proteinExistence type="predicted"/>
<dbReference type="EMBL" id="JAPZBR010000002">
    <property type="protein sequence ID" value="KAJ5361190.1"/>
    <property type="molecule type" value="Genomic_DNA"/>
</dbReference>
<dbReference type="InterPro" id="IPR011009">
    <property type="entry name" value="Kinase-like_dom_sf"/>
</dbReference>
<organism evidence="2 3">
    <name type="scientific">Penicillium brevicompactum</name>
    <dbReference type="NCBI Taxonomy" id="5074"/>
    <lineage>
        <taxon>Eukaryota</taxon>
        <taxon>Fungi</taxon>
        <taxon>Dikarya</taxon>
        <taxon>Ascomycota</taxon>
        <taxon>Pezizomycotina</taxon>
        <taxon>Eurotiomycetes</taxon>
        <taxon>Eurotiomycetidae</taxon>
        <taxon>Eurotiales</taxon>
        <taxon>Aspergillaceae</taxon>
        <taxon>Penicillium</taxon>
    </lineage>
</organism>
<dbReference type="AlphaFoldDB" id="A0A9W9RJ52"/>
<reference evidence="2" key="2">
    <citation type="journal article" date="2023" name="IMA Fungus">
        <title>Comparative genomic study of the Penicillium genus elucidates a diverse pangenome and 15 lateral gene transfer events.</title>
        <authorList>
            <person name="Petersen C."/>
            <person name="Sorensen T."/>
            <person name="Nielsen M.R."/>
            <person name="Sondergaard T.E."/>
            <person name="Sorensen J.L."/>
            <person name="Fitzpatrick D.A."/>
            <person name="Frisvad J.C."/>
            <person name="Nielsen K.L."/>
        </authorList>
    </citation>
    <scope>NUCLEOTIDE SEQUENCE</scope>
    <source>
        <strain evidence="2">IBT 35675</strain>
    </source>
</reference>
<gene>
    <name evidence="2" type="ORF">N7541_002034</name>
</gene>
<dbReference type="Proteomes" id="UP001148299">
    <property type="component" value="Unassembled WGS sequence"/>
</dbReference>
<dbReference type="Gene3D" id="3.90.1200.10">
    <property type="match status" value="1"/>
</dbReference>
<protein>
    <recommendedName>
        <fullName evidence="1">Aminoglycoside phosphotransferase domain-containing protein</fullName>
    </recommendedName>
</protein>
<dbReference type="InterPro" id="IPR051678">
    <property type="entry name" value="AGP_Transferase"/>
</dbReference>
<comment type="caution">
    <text evidence="2">The sequence shown here is derived from an EMBL/GenBank/DDBJ whole genome shotgun (WGS) entry which is preliminary data.</text>
</comment>
<feature type="domain" description="Aminoglycoside phosphotransferase" evidence="1">
    <location>
        <begin position="2"/>
        <end position="173"/>
    </location>
</feature>
<dbReference type="InterPro" id="IPR002575">
    <property type="entry name" value="Aminoglycoside_PTrfase"/>
</dbReference>
<keyword evidence="3" id="KW-1185">Reference proteome</keyword>
<name>A0A9W9RJ52_PENBR</name>